<evidence type="ECO:0000256" key="1">
    <source>
        <dbReference type="PROSITE-ProRule" id="PRU00169"/>
    </source>
</evidence>
<protein>
    <submittedName>
        <fullName evidence="5">Diguanylate cyclase (GGDEF)-like protein</fullName>
    </submittedName>
</protein>
<feature type="domain" description="GGDEF" evidence="4">
    <location>
        <begin position="384"/>
        <end position="522"/>
    </location>
</feature>
<dbReference type="AlphaFoldDB" id="A0AA45C5Q4"/>
<dbReference type="Proteomes" id="UP000245921">
    <property type="component" value="Unassembled WGS sequence"/>
</dbReference>
<dbReference type="InterPro" id="IPR011006">
    <property type="entry name" value="CheY-like_superfamily"/>
</dbReference>
<accession>A0AA45C5Q4</accession>
<dbReference type="Pfam" id="PF00990">
    <property type="entry name" value="GGDEF"/>
    <property type="match status" value="1"/>
</dbReference>
<dbReference type="PANTHER" id="PTHR43041:SF1">
    <property type="entry name" value="METALLO-BETA-LACTAMASE DOMAIN-CONTAINING PROTEIN"/>
    <property type="match status" value="1"/>
</dbReference>
<evidence type="ECO:0000256" key="2">
    <source>
        <dbReference type="SAM" id="Coils"/>
    </source>
</evidence>
<dbReference type="PANTHER" id="PTHR43041">
    <property type="entry name" value="HYDROLASE, METALLO-BETA-LACTAMASE SUPERFAMILY"/>
    <property type="match status" value="1"/>
</dbReference>
<comment type="caution">
    <text evidence="5">The sequence shown here is derived from an EMBL/GenBank/DDBJ whole genome shotgun (WGS) entry which is preliminary data.</text>
</comment>
<dbReference type="PROSITE" id="PS50887">
    <property type="entry name" value="GGDEF"/>
    <property type="match status" value="1"/>
</dbReference>
<sequence length="650" mass="76521">MIYKINDHIFRIGNDKLINHLQNNIYLLNFDEEKILFGCGSIKEFDSIKKSISEISEIKDLDYIVLRDTSNCSAINKFEDNGFKGKIITHWRTGESIKLFNLKSEFYFINQNKNNLNLKNGEQLKFLPIPYTPHPENFICVYNDFLFSGNIFSCFNKEFSIYSNKNSIKYIKSYLEYFISSEDLLENIYFKLKDLQIQMILPTYGGIIKENINLYLEILKDLKCGKLNFHKNIDNKNDIFLNTINEIIELYIKSYGLSFLNIFKSTEIKIKDNKIIKTKTSSKKLLNLFLEIIYHNYGVRHLIIAEDIVKERLVEMEIPEIFNSYIYKNEKEIEDLKEEKRKLEDELNKIHKRSLINPLTKLYNGKYFLNYLNTEIAKMEKNNEKGYIIFIDTDNLSKINFDYGNDAGDETLKIISYILRDLKRPQDHIFKLKGALFAYYISDQEISKEKAYEIADEIRNTISLSERFIEHITVSVAVVETDEIKDNRLISDEMVDEIYNLAMIRLKIAKNTGMNMVYSDAMLKKFVDTKGKILIVDTDEMHKKTLKELLENLGYLVFTCSDGETSLKLIKENFPDLVITSIMLPKIDGFRVREEMIKYSSLKEIMYIIIDYEKSYENVKRAYALDISYFFKKPYSTGELLEIIKNKIRS</sequence>
<gene>
    <name evidence="5" type="ORF">C7380_11532</name>
</gene>
<evidence type="ECO:0000259" key="3">
    <source>
        <dbReference type="PROSITE" id="PS50110"/>
    </source>
</evidence>
<dbReference type="Gene3D" id="3.40.50.2300">
    <property type="match status" value="1"/>
</dbReference>
<keyword evidence="2" id="KW-0175">Coiled coil</keyword>
<dbReference type="RefSeq" id="WP_109605507.1">
    <property type="nucleotide sequence ID" value="NZ_QGGI01000015.1"/>
</dbReference>
<organism evidence="5 6">
    <name type="scientific">Oceanotoga teriensis</name>
    <dbReference type="NCBI Taxonomy" id="515440"/>
    <lineage>
        <taxon>Bacteria</taxon>
        <taxon>Thermotogati</taxon>
        <taxon>Thermotogota</taxon>
        <taxon>Thermotogae</taxon>
        <taxon>Petrotogales</taxon>
        <taxon>Petrotogaceae</taxon>
        <taxon>Oceanotoga</taxon>
    </lineage>
</organism>
<proteinExistence type="predicted"/>
<dbReference type="InterPro" id="IPR029787">
    <property type="entry name" value="Nucleotide_cyclase"/>
</dbReference>
<feature type="domain" description="Response regulatory" evidence="3">
    <location>
        <begin position="532"/>
        <end position="648"/>
    </location>
</feature>
<dbReference type="CDD" id="cd00156">
    <property type="entry name" value="REC"/>
    <property type="match status" value="1"/>
</dbReference>
<dbReference type="SMART" id="SM00267">
    <property type="entry name" value="GGDEF"/>
    <property type="match status" value="1"/>
</dbReference>
<dbReference type="Pfam" id="PF00072">
    <property type="entry name" value="Response_reg"/>
    <property type="match status" value="1"/>
</dbReference>
<evidence type="ECO:0000313" key="6">
    <source>
        <dbReference type="Proteomes" id="UP000245921"/>
    </source>
</evidence>
<dbReference type="Pfam" id="PF19583">
    <property type="entry name" value="ODP"/>
    <property type="match status" value="1"/>
</dbReference>
<dbReference type="SUPFAM" id="SSF52172">
    <property type="entry name" value="CheY-like"/>
    <property type="match status" value="1"/>
</dbReference>
<comment type="caution">
    <text evidence="1">Lacks conserved residue(s) required for the propagation of feature annotation.</text>
</comment>
<dbReference type="InterPro" id="IPR036866">
    <property type="entry name" value="RibonucZ/Hydroxyglut_hydro"/>
</dbReference>
<dbReference type="GO" id="GO:0000160">
    <property type="term" value="P:phosphorelay signal transduction system"/>
    <property type="evidence" value="ECO:0007669"/>
    <property type="project" value="InterPro"/>
</dbReference>
<dbReference type="InterPro" id="IPR000160">
    <property type="entry name" value="GGDEF_dom"/>
</dbReference>
<dbReference type="SUPFAM" id="SSF56281">
    <property type="entry name" value="Metallo-hydrolase/oxidoreductase"/>
    <property type="match status" value="1"/>
</dbReference>
<dbReference type="Gene3D" id="3.30.70.270">
    <property type="match status" value="1"/>
</dbReference>
<dbReference type="PROSITE" id="PS50110">
    <property type="entry name" value="RESPONSE_REGULATORY"/>
    <property type="match status" value="1"/>
</dbReference>
<dbReference type="NCBIfam" id="TIGR00254">
    <property type="entry name" value="GGDEF"/>
    <property type="match status" value="1"/>
</dbReference>
<name>A0AA45C5Q4_9BACT</name>
<dbReference type="InterPro" id="IPR045761">
    <property type="entry name" value="ODP_dom"/>
</dbReference>
<dbReference type="EMBL" id="QGGI01000015">
    <property type="protein sequence ID" value="PWJ89306.1"/>
    <property type="molecule type" value="Genomic_DNA"/>
</dbReference>
<dbReference type="InterPro" id="IPR043128">
    <property type="entry name" value="Rev_trsase/Diguanyl_cyclase"/>
</dbReference>
<feature type="coiled-coil region" evidence="2">
    <location>
        <begin position="326"/>
        <end position="353"/>
    </location>
</feature>
<dbReference type="CDD" id="cd01949">
    <property type="entry name" value="GGDEF"/>
    <property type="match status" value="1"/>
</dbReference>
<keyword evidence="6" id="KW-1185">Reference proteome</keyword>
<dbReference type="InterPro" id="IPR001789">
    <property type="entry name" value="Sig_transdc_resp-reg_receiver"/>
</dbReference>
<dbReference type="SUPFAM" id="SSF55073">
    <property type="entry name" value="Nucleotide cyclase"/>
    <property type="match status" value="1"/>
</dbReference>
<evidence type="ECO:0000313" key="5">
    <source>
        <dbReference type="EMBL" id="PWJ89306.1"/>
    </source>
</evidence>
<dbReference type="SMART" id="SM00448">
    <property type="entry name" value="REC"/>
    <property type="match status" value="1"/>
</dbReference>
<dbReference type="Gene3D" id="3.60.15.10">
    <property type="entry name" value="Ribonuclease Z/Hydroxyacylglutathione hydrolase-like"/>
    <property type="match status" value="1"/>
</dbReference>
<evidence type="ECO:0000259" key="4">
    <source>
        <dbReference type="PROSITE" id="PS50887"/>
    </source>
</evidence>
<reference evidence="5 6" key="1">
    <citation type="submission" date="2018-05" db="EMBL/GenBank/DDBJ databases">
        <title>Genomic Encyclopedia of Type Strains, Phase IV (KMG-IV): sequencing the most valuable type-strain genomes for metagenomic binning, comparative biology and taxonomic classification.</title>
        <authorList>
            <person name="Goeker M."/>
        </authorList>
    </citation>
    <scope>NUCLEOTIDE SEQUENCE [LARGE SCALE GENOMIC DNA]</scope>
    <source>
        <strain evidence="5 6">DSM 24906</strain>
    </source>
</reference>